<dbReference type="Gene3D" id="3.30.890.10">
    <property type="entry name" value="Methyl-cpg-binding Protein 2, Chain A"/>
    <property type="match status" value="1"/>
</dbReference>
<organism evidence="8 9">
    <name type="scientific">Papaver nudicaule</name>
    <name type="common">Iceland poppy</name>
    <dbReference type="NCBI Taxonomy" id="74823"/>
    <lineage>
        <taxon>Eukaryota</taxon>
        <taxon>Viridiplantae</taxon>
        <taxon>Streptophyta</taxon>
        <taxon>Embryophyta</taxon>
        <taxon>Tracheophyta</taxon>
        <taxon>Spermatophyta</taxon>
        <taxon>Magnoliopsida</taxon>
        <taxon>Ranunculales</taxon>
        <taxon>Papaveraceae</taxon>
        <taxon>Papaveroideae</taxon>
        <taxon>Papaver</taxon>
    </lineage>
</organism>
<accession>A0AA41UY81</accession>
<feature type="compositionally biased region" description="Basic and acidic residues" evidence="6">
    <location>
        <begin position="120"/>
        <end position="146"/>
    </location>
</feature>
<evidence type="ECO:0000256" key="4">
    <source>
        <dbReference type="ARBA" id="ARBA00023163"/>
    </source>
</evidence>
<dbReference type="InterPro" id="IPR016177">
    <property type="entry name" value="DNA-bd_dom_sf"/>
</dbReference>
<dbReference type="InterPro" id="IPR001739">
    <property type="entry name" value="Methyl_CpG_DNA-bd"/>
</dbReference>
<evidence type="ECO:0000313" key="8">
    <source>
        <dbReference type="EMBL" id="MCL7024392.1"/>
    </source>
</evidence>
<feature type="compositionally biased region" description="Basic and acidic residues" evidence="6">
    <location>
        <begin position="239"/>
        <end position="299"/>
    </location>
</feature>
<feature type="compositionally biased region" description="Basic and acidic residues" evidence="6">
    <location>
        <begin position="87"/>
        <end position="99"/>
    </location>
</feature>
<name>A0AA41UY81_PAPNU</name>
<feature type="region of interest" description="Disordered" evidence="6">
    <location>
        <begin position="190"/>
        <end position="348"/>
    </location>
</feature>
<dbReference type="PANTHER" id="PTHR33729">
    <property type="entry name" value="METHYL-CPG BINDING DOMAIN CONTAINING PROTEIN, EXPRESSED"/>
    <property type="match status" value="1"/>
</dbReference>
<feature type="compositionally biased region" description="Pro residues" evidence="6">
    <location>
        <begin position="338"/>
        <end position="348"/>
    </location>
</feature>
<evidence type="ECO:0000259" key="7">
    <source>
        <dbReference type="PROSITE" id="PS50982"/>
    </source>
</evidence>
<dbReference type="Pfam" id="PF01429">
    <property type="entry name" value="MBD"/>
    <property type="match status" value="1"/>
</dbReference>
<dbReference type="PROSITE" id="PS50982">
    <property type="entry name" value="MBD"/>
    <property type="match status" value="1"/>
</dbReference>
<keyword evidence="2" id="KW-0805">Transcription regulation</keyword>
<dbReference type="InterPro" id="IPR039622">
    <property type="entry name" value="MBD10/11"/>
</dbReference>
<dbReference type="GO" id="GO:0003677">
    <property type="term" value="F:DNA binding"/>
    <property type="evidence" value="ECO:0007669"/>
    <property type="project" value="UniProtKB-KW"/>
</dbReference>
<evidence type="ECO:0000256" key="5">
    <source>
        <dbReference type="ARBA" id="ARBA00023242"/>
    </source>
</evidence>
<gene>
    <name evidence="8" type="ORF">MKW94_011526</name>
</gene>
<evidence type="ECO:0000313" key="9">
    <source>
        <dbReference type="Proteomes" id="UP001177140"/>
    </source>
</evidence>
<keyword evidence="5" id="KW-0539">Nucleus</keyword>
<evidence type="ECO:0000256" key="2">
    <source>
        <dbReference type="ARBA" id="ARBA00023015"/>
    </source>
</evidence>
<keyword evidence="3" id="KW-0238">DNA-binding</keyword>
<reference evidence="8" key="1">
    <citation type="submission" date="2022-03" db="EMBL/GenBank/DDBJ databases">
        <title>A functionally conserved STORR gene fusion in Papaver species that diverged 16.8 million years ago.</title>
        <authorList>
            <person name="Catania T."/>
        </authorList>
    </citation>
    <scope>NUCLEOTIDE SEQUENCE</scope>
    <source>
        <strain evidence="8">S-191538</strain>
    </source>
</reference>
<comment type="subcellular location">
    <subcellularLocation>
        <location evidence="1">Nucleus</location>
    </subcellularLocation>
</comment>
<evidence type="ECO:0000256" key="1">
    <source>
        <dbReference type="ARBA" id="ARBA00004123"/>
    </source>
</evidence>
<dbReference type="PANTHER" id="PTHR33729:SF12">
    <property type="entry name" value="MBD DOMAIN-CONTAINING PROTEIN"/>
    <property type="match status" value="1"/>
</dbReference>
<dbReference type="AlphaFoldDB" id="A0AA41UY81"/>
<dbReference type="Proteomes" id="UP001177140">
    <property type="component" value="Unassembled WGS sequence"/>
</dbReference>
<feature type="compositionally biased region" description="Basic and acidic residues" evidence="6">
    <location>
        <begin position="203"/>
        <end position="223"/>
    </location>
</feature>
<feature type="region of interest" description="Disordered" evidence="6">
    <location>
        <begin position="67"/>
        <end position="177"/>
    </location>
</feature>
<protein>
    <recommendedName>
        <fullName evidence="7">MBD domain-containing protein</fullName>
    </recommendedName>
</protein>
<evidence type="ECO:0000256" key="6">
    <source>
        <dbReference type="SAM" id="MobiDB-lite"/>
    </source>
</evidence>
<dbReference type="EMBL" id="JAJJMA010034008">
    <property type="protein sequence ID" value="MCL7024392.1"/>
    <property type="molecule type" value="Genomic_DNA"/>
</dbReference>
<evidence type="ECO:0000256" key="3">
    <source>
        <dbReference type="ARBA" id="ARBA00023125"/>
    </source>
</evidence>
<keyword evidence="9" id="KW-1185">Reference proteome</keyword>
<comment type="caution">
    <text evidence="8">The sequence shown here is derived from an EMBL/GenBank/DDBJ whole genome shotgun (WGS) entry which is preliminary data.</text>
</comment>
<dbReference type="SUPFAM" id="SSF54171">
    <property type="entry name" value="DNA-binding domain"/>
    <property type="match status" value="1"/>
</dbReference>
<proteinExistence type="predicted"/>
<sequence>MASSTVPVEKESQDEVVSFELPAPPGWNKKVLQFILKKGGGTPKKNEIVFTAPTGEEFCSRKQLEQYLKSHPGGPASSEFDWGTGETPRRSVRISEKVKAISPPEIETPTRKRSKKSSSFRKDNKEAEAVQKDGEGDKEVVMQDKEVTEEDKTEVEKEKSAEGNQSENNIEPEVPKEMKIQDIAEEIMNDDTGAVPPVTEDVQGEKEVEVPKVEEIHGEKDVKVTPAEVQGEVPIVAKGEGDKDVEVHKVADANTDDKEEKEAVAQEVADKETGKEEEHLPNANKQEGENHEEVKKEDAAVSTGVESEKINGSAAQSVGDIKEKQASHGNQMGRVDAPNPPAPSAVSC</sequence>
<feature type="domain" description="MBD" evidence="7">
    <location>
        <begin position="13"/>
        <end position="87"/>
    </location>
</feature>
<dbReference type="GO" id="GO:0005634">
    <property type="term" value="C:nucleus"/>
    <property type="evidence" value="ECO:0007669"/>
    <property type="project" value="UniProtKB-SubCell"/>
</dbReference>
<keyword evidence="4" id="KW-0804">Transcription</keyword>